<name>A0A5L4NLS6_CAMLA</name>
<dbReference type="Proteomes" id="UP000559808">
    <property type="component" value="Unassembled WGS sequence"/>
</dbReference>
<gene>
    <name evidence="1" type="ORF">YZ34_01630</name>
</gene>
<sequence length="54" mass="6666">MIYWYNYEILIILGLITILTMRRYINNITFINISWIRNRHSSKKIITAKHMFSF</sequence>
<proteinExistence type="predicted"/>
<evidence type="ECO:0000313" key="1">
    <source>
        <dbReference type="EMBL" id="EAI3913712.1"/>
    </source>
</evidence>
<protein>
    <submittedName>
        <fullName evidence="1">Uncharacterized protein</fullName>
    </submittedName>
</protein>
<comment type="caution">
    <text evidence="1">The sequence shown here is derived from an EMBL/GenBank/DDBJ whole genome shotgun (WGS) entry which is preliminary data.</text>
</comment>
<accession>A0A5L4NLS6</accession>
<organism evidence="1 2">
    <name type="scientific">Campylobacter lari</name>
    <dbReference type="NCBI Taxonomy" id="201"/>
    <lineage>
        <taxon>Bacteria</taxon>
        <taxon>Pseudomonadati</taxon>
        <taxon>Campylobacterota</taxon>
        <taxon>Epsilonproteobacteria</taxon>
        <taxon>Campylobacterales</taxon>
        <taxon>Campylobacteraceae</taxon>
        <taxon>Campylobacter</taxon>
    </lineage>
</organism>
<reference evidence="1 2" key="1">
    <citation type="submission" date="2018-05" db="EMBL/GenBank/DDBJ databases">
        <authorList>
            <consortium name="PulseNet: The National Subtyping Network for Foodborne Disease Surveillance"/>
            <person name="Tarr C.L."/>
            <person name="Trees E."/>
            <person name="Katz L.S."/>
            <person name="Carleton-Romer H.A."/>
            <person name="Stroika S."/>
            <person name="Kucerova Z."/>
            <person name="Roache K.F."/>
            <person name="Sabol A.L."/>
            <person name="Besser J."/>
            <person name="Gerner-Smidt P."/>
        </authorList>
    </citation>
    <scope>NUCLEOTIDE SEQUENCE [LARGE SCALE GENOMIC DNA]</scope>
    <source>
        <strain evidence="1 2">D6489</strain>
    </source>
</reference>
<dbReference type="AlphaFoldDB" id="A0A5L4NLS6"/>
<evidence type="ECO:0000313" key="2">
    <source>
        <dbReference type="Proteomes" id="UP000559808"/>
    </source>
</evidence>
<dbReference type="EMBL" id="AABOWU010000003">
    <property type="protein sequence ID" value="EAI3913712.1"/>
    <property type="molecule type" value="Genomic_DNA"/>
</dbReference>